<protein>
    <submittedName>
        <fullName evidence="2">Spore coat protein CotH</fullName>
    </submittedName>
</protein>
<sequence length="145" mass="15321">MENNDRTNVDGHPEVAAQDRLNMQPGRLEDIENASAYANRIGQTDVTGERPASSQGEQMHDRDDMSAREGMADLTGNPVERGERQAGTGGGADRVTPGEDIGSGIRAKPADGVQDNDGRVSRGEDIGNGVRARGADEQDPGNPLV</sequence>
<gene>
    <name evidence="2" type="ORF">HNQ61_004578</name>
</gene>
<keyword evidence="2" id="KW-0167">Capsid protein</keyword>
<dbReference type="EMBL" id="JACHIA010000019">
    <property type="protein sequence ID" value="MBB6072912.1"/>
    <property type="molecule type" value="Genomic_DNA"/>
</dbReference>
<evidence type="ECO:0000256" key="1">
    <source>
        <dbReference type="SAM" id="MobiDB-lite"/>
    </source>
</evidence>
<organism evidence="2 3">
    <name type="scientific">Longimicrobium terrae</name>
    <dbReference type="NCBI Taxonomy" id="1639882"/>
    <lineage>
        <taxon>Bacteria</taxon>
        <taxon>Pseudomonadati</taxon>
        <taxon>Gemmatimonadota</taxon>
        <taxon>Longimicrobiia</taxon>
        <taxon>Longimicrobiales</taxon>
        <taxon>Longimicrobiaceae</taxon>
        <taxon>Longimicrobium</taxon>
    </lineage>
</organism>
<feature type="compositionally biased region" description="Basic and acidic residues" evidence="1">
    <location>
        <begin position="116"/>
        <end position="125"/>
    </location>
</feature>
<dbReference type="AlphaFoldDB" id="A0A841H4P3"/>
<dbReference type="RefSeq" id="WP_170037066.1">
    <property type="nucleotide sequence ID" value="NZ_JABDTL010000002.1"/>
</dbReference>
<feature type="compositionally biased region" description="Basic and acidic residues" evidence="1">
    <location>
        <begin position="58"/>
        <end position="71"/>
    </location>
</feature>
<feature type="region of interest" description="Disordered" evidence="1">
    <location>
        <begin position="1"/>
        <end position="145"/>
    </location>
</feature>
<keyword evidence="2" id="KW-0946">Virion</keyword>
<feature type="compositionally biased region" description="Polar residues" evidence="1">
    <location>
        <begin position="41"/>
        <end position="57"/>
    </location>
</feature>
<evidence type="ECO:0000313" key="3">
    <source>
        <dbReference type="Proteomes" id="UP000582837"/>
    </source>
</evidence>
<keyword evidence="3" id="KW-1185">Reference proteome</keyword>
<dbReference type="Proteomes" id="UP000582837">
    <property type="component" value="Unassembled WGS sequence"/>
</dbReference>
<comment type="caution">
    <text evidence="2">The sequence shown here is derived from an EMBL/GenBank/DDBJ whole genome shotgun (WGS) entry which is preliminary data.</text>
</comment>
<name>A0A841H4P3_9BACT</name>
<evidence type="ECO:0000313" key="2">
    <source>
        <dbReference type="EMBL" id="MBB6072912.1"/>
    </source>
</evidence>
<feature type="compositionally biased region" description="Basic and acidic residues" evidence="1">
    <location>
        <begin position="1"/>
        <end position="13"/>
    </location>
</feature>
<proteinExistence type="predicted"/>
<reference evidence="2 3" key="1">
    <citation type="submission" date="2020-08" db="EMBL/GenBank/DDBJ databases">
        <title>Genomic Encyclopedia of Type Strains, Phase IV (KMG-IV): sequencing the most valuable type-strain genomes for metagenomic binning, comparative biology and taxonomic classification.</title>
        <authorList>
            <person name="Goeker M."/>
        </authorList>
    </citation>
    <scope>NUCLEOTIDE SEQUENCE [LARGE SCALE GENOMIC DNA]</scope>
    <source>
        <strain evidence="2 3">DSM 29007</strain>
    </source>
</reference>
<accession>A0A841H4P3</accession>